<accession>R7YWT1</accession>
<dbReference type="AlphaFoldDB" id="R7YWT1"/>
<dbReference type="HOGENOM" id="CLU_940127_0_0_1"/>
<dbReference type="GeneID" id="19903007"/>
<protein>
    <submittedName>
        <fullName evidence="1">Uncharacterized protein</fullName>
    </submittedName>
</protein>
<dbReference type="GO" id="GO:0046872">
    <property type="term" value="F:metal ion binding"/>
    <property type="evidence" value="ECO:0007669"/>
    <property type="project" value="InterPro"/>
</dbReference>
<dbReference type="RefSeq" id="XP_007781620.1">
    <property type="nucleotide sequence ID" value="XM_007783430.1"/>
</dbReference>
<dbReference type="OrthoDB" id="159229at2759"/>
<dbReference type="STRING" id="1168221.R7YWT1"/>
<proteinExistence type="predicted"/>
<dbReference type="InterPro" id="IPR036423">
    <property type="entry name" value="SOD-like_Cu/Zn_dom_sf"/>
</dbReference>
<dbReference type="Gene3D" id="2.60.40.200">
    <property type="entry name" value="Superoxide dismutase, copper/zinc binding domain"/>
    <property type="match status" value="1"/>
</dbReference>
<evidence type="ECO:0000313" key="2">
    <source>
        <dbReference type="Proteomes" id="UP000016924"/>
    </source>
</evidence>
<gene>
    <name evidence="1" type="ORF">W97_05696</name>
</gene>
<name>R7YWT1_CONA1</name>
<dbReference type="Proteomes" id="UP000016924">
    <property type="component" value="Unassembled WGS sequence"/>
</dbReference>
<reference evidence="2" key="1">
    <citation type="submission" date="2012-06" db="EMBL/GenBank/DDBJ databases">
        <title>The genome sequence of Coniosporium apollinis CBS 100218.</title>
        <authorList>
            <consortium name="The Broad Institute Genome Sequencing Platform"/>
            <person name="Cuomo C."/>
            <person name="Gorbushina A."/>
            <person name="Noack S."/>
            <person name="Walker B."/>
            <person name="Young S.K."/>
            <person name="Zeng Q."/>
            <person name="Gargeya S."/>
            <person name="Fitzgerald M."/>
            <person name="Haas B."/>
            <person name="Abouelleil A."/>
            <person name="Alvarado L."/>
            <person name="Arachchi H.M."/>
            <person name="Berlin A.M."/>
            <person name="Chapman S.B."/>
            <person name="Goldberg J."/>
            <person name="Griggs A."/>
            <person name="Gujja S."/>
            <person name="Hansen M."/>
            <person name="Howarth C."/>
            <person name="Imamovic A."/>
            <person name="Larimer J."/>
            <person name="McCowan C."/>
            <person name="Montmayeur A."/>
            <person name="Murphy C."/>
            <person name="Neiman D."/>
            <person name="Pearson M."/>
            <person name="Priest M."/>
            <person name="Roberts A."/>
            <person name="Saif S."/>
            <person name="Shea T."/>
            <person name="Sisk P."/>
            <person name="Sykes S."/>
            <person name="Wortman J."/>
            <person name="Nusbaum C."/>
            <person name="Birren B."/>
        </authorList>
    </citation>
    <scope>NUCLEOTIDE SEQUENCE [LARGE SCALE GENOMIC DNA]</scope>
    <source>
        <strain evidence="2">CBS 100218</strain>
    </source>
</reference>
<dbReference type="SUPFAM" id="SSF49329">
    <property type="entry name" value="Cu,Zn superoxide dismutase-like"/>
    <property type="match status" value="1"/>
</dbReference>
<dbReference type="GO" id="GO:0006801">
    <property type="term" value="P:superoxide metabolic process"/>
    <property type="evidence" value="ECO:0007669"/>
    <property type="project" value="InterPro"/>
</dbReference>
<evidence type="ECO:0000313" key="1">
    <source>
        <dbReference type="EMBL" id="EON66303.1"/>
    </source>
</evidence>
<organism evidence="1 2">
    <name type="scientific">Coniosporium apollinis (strain CBS 100218)</name>
    <name type="common">Rock-inhabiting black yeast</name>
    <dbReference type="NCBI Taxonomy" id="1168221"/>
    <lineage>
        <taxon>Eukaryota</taxon>
        <taxon>Fungi</taxon>
        <taxon>Dikarya</taxon>
        <taxon>Ascomycota</taxon>
        <taxon>Pezizomycotina</taxon>
        <taxon>Dothideomycetes</taxon>
        <taxon>Dothideomycetes incertae sedis</taxon>
        <taxon>Coniosporium</taxon>
    </lineage>
</organism>
<dbReference type="EMBL" id="JH767579">
    <property type="protein sequence ID" value="EON66303.1"/>
    <property type="molecule type" value="Genomic_DNA"/>
</dbReference>
<sequence length="296" mass="32331">MASASSSTSVRERFVARIPSRSGSISSRLHSSPYSAQTNASYTDFSPTTNATAFSPEMPHFRKGDELFRLIHSASPLHHTTTTPQTPVLSGVSPHVLPVAQQDCVVTVLLSLRLAEEPHFWIGRRSQCSFLRDQPRFATASSLSRHPQVLSPRWLQRYPPPGSTWIPSFARVKTRARAGFGDPQDTKTVLARPVQIQRYSSSKTLEVPSHGGEETPCDATAPQTCQAGDLGGKHGNITSGSFHAAYTDLYVSLVPGLGSFFGNRSAVVHSAKKMCKKYSRPLLFSANPLFLSFFSP</sequence>
<keyword evidence="2" id="KW-1185">Reference proteome</keyword>